<feature type="region of interest" description="Disordered" evidence="10">
    <location>
        <begin position="905"/>
        <end position="924"/>
    </location>
</feature>
<feature type="transmembrane region" description="Helical" evidence="11">
    <location>
        <begin position="711"/>
        <end position="730"/>
    </location>
</feature>
<name>A0AAV5QEN5_9ASCO</name>
<evidence type="ECO:0000256" key="6">
    <source>
        <dbReference type="ARBA" id="ARBA00023163"/>
    </source>
</evidence>
<comment type="subunit">
    <text evidence="9">Component of the Mediator complex.</text>
</comment>
<reference evidence="14 15" key="1">
    <citation type="journal article" date="2023" name="Elife">
        <title>Identification of key yeast species and microbe-microbe interactions impacting larval growth of Drosophila in the wild.</title>
        <authorList>
            <person name="Mure A."/>
            <person name="Sugiura Y."/>
            <person name="Maeda R."/>
            <person name="Honda K."/>
            <person name="Sakurai N."/>
            <person name="Takahashi Y."/>
            <person name="Watada M."/>
            <person name="Katoh T."/>
            <person name="Gotoh A."/>
            <person name="Gotoh Y."/>
            <person name="Taniguchi I."/>
            <person name="Nakamura K."/>
            <person name="Hayashi T."/>
            <person name="Katayama T."/>
            <person name="Uemura T."/>
            <person name="Hattori Y."/>
        </authorList>
    </citation>
    <scope>NUCLEOTIDE SEQUENCE [LARGE SCALE GENOMIC DNA]</scope>
    <source>
        <strain evidence="14 15">SC-9</strain>
    </source>
</reference>
<dbReference type="InterPro" id="IPR048338">
    <property type="entry name" value="Mediator_Med16"/>
</dbReference>
<dbReference type="PANTHER" id="PTHR13224:SF6">
    <property type="entry name" value="MEDIATOR OF RNA POLYMERASE II TRANSCRIPTION SUBUNIT 16"/>
    <property type="match status" value="1"/>
</dbReference>
<proteinExistence type="inferred from homology"/>
<evidence type="ECO:0000256" key="5">
    <source>
        <dbReference type="ARBA" id="ARBA00023159"/>
    </source>
</evidence>
<dbReference type="GO" id="GO:0016592">
    <property type="term" value="C:mediator complex"/>
    <property type="evidence" value="ECO:0007669"/>
    <property type="project" value="InterPro"/>
</dbReference>
<feature type="domain" description="Mediator complex subunit 16 C-terminal" evidence="13">
    <location>
        <begin position="879"/>
        <end position="1017"/>
    </location>
</feature>
<dbReference type="GO" id="GO:0045893">
    <property type="term" value="P:positive regulation of DNA-templated transcription"/>
    <property type="evidence" value="ECO:0007669"/>
    <property type="project" value="TreeGrafter"/>
</dbReference>
<keyword evidence="11" id="KW-0472">Membrane</keyword>
<protein>
    <recommendedName>
        <fullName evidence="3 9">Mediator of RNA polymerase II transcription subunit 16</fullName>
    </recommendedName>
    <alternativeName>
        <fullName evidence="8 9">Mediator complex subunit 16</fullName>
    </alternativeName>
</protein>
<keyword evidence="11" id="KW-0812">Transmembrane</keyword>
<evidence type="ECO:0000313" key="15">
    <source>
        <dbReference type="Proteomes" id="UP001360560"/>
    </source>
</evidence>
<dbReference type="PANTHER" id="PTHR13224">
    <property type="entry name" value="THYROID HORMONE RECEPTOR-ASSOCIATED PROTEIN-RELATED"/>
    <property type="match status" value="1"/>
</dbReference>
<dbReference type="Pfam" id="PF20719">
    <property type="entry name" value="Med16_C"/>
    <property type="match status" value="1"/>
</dbReference>
<keyword evidence="6 9" id="KW-0804">Transcription</keyword>
<sequence>MSAYTKTIAWSKHGFIAYANPGGAYNVGITHMEVVDGKMWQLADPQTFAIQPPVNAEASNGLKRNGNTVKGSDDNLSPVSHLEWSTVGDYLGCLDTHGNMTILGGGICKETNDQYNYSPFNDFVVLYNDTVAESPRKSPMSTTTSDPKDRLRGLSHNHRPSTTTITEAGEGMYFGGDYSTRVIGFEWLPTHKNNYGVVPASKVALSSDTVKTDLQNEPATFQFRYKYQPQVPLGFSHPVATKQACIGIRRNGELCLWYQGTHRLNFLRSTVSLDDEPGDASRYENALLSHANLGFQRSGSILLVTYSPFSRLLKVYLVSIDWGSLKKNGNEKRKDDVVVPPKLLVKRVAKEYIPPLGLAGSPQKLNHIKVVSSNYTSDAEQDIYLVFDEPHGGSTLHRYHLSSMVLNQENMFFKNSAGVKNQDTSTSIERHLSLKEMLQFEKHVSHFDTVGRNMFVYCVLEDGTIELRQAKNLKKKCGGSSAAVNDDDKEKYVMSLFDAGFKIHQIKERTSFVLLSPNLAAAVYLMHDKNKEQPPLILKLAESSSKKDRASLSFGERLTVSAAFAVSHSESCFASSCCDDLIAAAQLEISKYKSTQHQDSLIDTINQESHAALKFSLNYANDQLDKLLGNPPLQKLIGLQMSLGTGIKWTRTKSGKIAWAVLNLRSCAFGIMITLKAWFKDMQKIAMMKKDLKYKNLPTLQFVNINWRAEVIASVLGVVKWIMNFIVFLYQDFLGITMLSAGNQRRFQQAFMESLAMPILMAKVPRVILSNAIKGFKQLLSFASKFIEEFRLGSDNVVFAATERLREIINDSLIDLELFEKFLGNVEYAVKSSITNYKKAKGTTSDPLVIEQKLVCQGKIPEELMDAAKIILKLFNDSLCKDLDRSKVFFYDLKWLGLWDGEQDDDSSSSPRSSRGSPGVSVIPGSAITPMAPYYIHDRGEKIDYLRKNLIVERANQFPLTGVRKVYREKRCVRCGSISSVDESAEIIPRFRKKTASTTNNWDMAFHRLCFCGANWVSIG</sequence>
<comment type="caution">
    <text evidence="14">The sequence shown here is derived from an EMBL/GenBank/DDBJ whole genome shotgun (WGS) entry which is preliminary data.</text>
</comment>
<evidence type="ECO:0000256" key="8">
    <source>
        <dbReference type="ARBA" id="ARBA00032015"/>
    </source>
</evidence>
<feature type="region of interest" description="Disordered" evidence="10">
    <location>
        <begin position="134"/>
        <end position="162"/>
    </location>
</feature>
<comment type="function">
    <text evidence="9">Component of the Mediator complex, a coactivator involved in the regulated transcription of nearly all RNA polymerase II-dependent genes. Mediator functions as a bridge to convey information from gene-specific regulatory proteins to the basal RNA polymerase II transcription machinery. Mediator is recruited to promoters by direct interactions with regulatory proteins and serves as a scaffold for the assembly of a functional preinitiation complex with RNA polymerase II and the general transcription factors.</text>
</comment>
<feature type="domain" description="Mediator complex subunit Med16 N-terminal" evidence="12">
    <location>
        <begin position="175"/>
        <end position="505"/>
    </location>
</feature>
<comment type="subcellular location">
    <subcellularLocation>
        <location evidence="1 9">Nucleus</location>
    </subcellularLocation>
</comment>
<evidence type="ECO:0000256" key="1">
    <source>
        <dbReference type="ARBA" id="ARBA00004123"/>
    </source>
</evidence>
<evidence type="ECO:0000256" key="7">
    <source>
        <dbReference type="ARBA" id="ARBA00023242"/>
    </source>
</evidence>
<evidence type="ECO:0000259" key="12">
    <source>
        <dbReference type="Pfam" id="PF11635"/>
    </source>
</evidence>
<evidence type="ECO:0000256" key="11">
    <source>
        <dbReference type="SAM" id="Phobius"/>
    </source>
</evidence>
<keyword evidence="5 9" id="KW-0010">Activator</keyword>
<evidence type="ECO:0000313" key="14">
    <source>
        <dbReference type="EMBL" id="GMM33124.1"/>
    </source>
</evidence>
<organism evidence="14 15">
    <name type="scientific">Saccharomycopsis crataegensis</name>
    <dbReference type="NCBI Taxonomy" id="43959"/>
    <lineage>
        <taxon>Eukaryota</taxon>
        <taxon>Fungi</taxon>
        <taxon>Dikarya</taxon>
        <taxon>Ascomycota</taxon>
        <taxon>Saccharomycotina</taxon>
        <taxon>Saccharomycetes</taxon>
        <taxon>Saccharomycopsidaceae</taxon>
        <taxon>Saccharomycopsis</taxon>
    </lineage>
</organism>
<evidence type="ECO:0000256" key="4">
    <source>
        <dbReference type="ARBA" id="ARBA00023015"/>
    </source>
</evidence>
<keyword evidence="7 9" id="KW-0539">Nucleus</keyword>
<dbReference type="InterPro" id="IPR048339">
    <property type="entry name" value="Mediator_Med16_C"/>
</dbReference>
<comment type="similarity">
    <text evidence="2 9">Belongs to the Mediator complex subunit 16 family.</text>
</comment>
<dbReference type="InterPro" id="IPR021665">
    <property type="entry name" value="Mediator_Med16_N"/>
</dbReference>
<gene>
    <name evidence="9" type="primary">MED16</name>
    <name evidence="14" type="ORF">DASC09_004490</name>
</gene>
<keyword evidence="15" id="KW-1185">Reference proteome</keyword>
<evidence type="ECO:0000256" key="9">
    <source>
        <dbReference type="RuleBase" id="RU364149"/>
    </source>
</evidence>
<dbReference type="Pfam" id="PF11635">
    <property type="entry name" value="Med16_N"/>
    <property type="match status" value="1"/>
</dbReference>
<keyword evidence="11" id="KW-1133">Transmembrane helix</keyword>
<feature type="transmembrane region" description="Helical" evidence="11">
    <location>
        <begin position="657"/>
        <end position="679"/>
    </location>
</feature>
<dbReference type="EMBL" id="BTFZ01000001">
    <property type="protein sequence ID" value="GMM33124.1"/>
    <property type="molecule type" value="Genomic_DNA"/>
</dbReference>
<keyword evidence="4 9" id="KW-0805">Transcription regulation</keyword>
<evidence type="ECO:0000256" key="2">
    <source>
        <dbReference type="ARBA" id="ARBA00006543"/>
    </source>
</evidence>
<evidence type="ECO:0000256" key="3">
    <source>
        <dbReference type="ARBA" id="ARBA00019614"/>
    </source>
</evidence>
<feature type="compositionally biased region" description="Low complexity" evidence="10">
    <location>
        <begin position="908"/>
        <end position="924"/>
    </location>
</feature>
<dbReference type="AlphaFoldDB" id="A0AAV5QEN5"/>
<evidence type="ECO:0000256" key="10">
    <source>
        <dbReference type="SAM" id="MobiDB-lite"/>
    </source>
</evidence>
<dbReference type="Proteomes" id="UP001360560">
    <property type="component" value="Unassembled WGS sequence"/>
</dbReference>
<accession>A0AAV5QEN5</accession>
<evidence type="ECO:0000259" key="13">
    <source>
        <dbReference type="Pfam" id="PF20719"/>
    </source>
</evidence>